<dbReference type="PANTHER" id="PTHR43278">
    <property type="entry name" value="NAD(P)H-DEPENDENT FMN-CONTAINING OXIDOREDUCTASE YWQN-RELATED"/>
    <property type="match status" value="1"/>
</dbReference>
<dbReference type="Gene3D" id="3.40.50.360">
    <property type="match status" value="1"/>
</dbReference>
<dbReference type="Proteomes" id="UP000036923">
    <property type="component" value="Unassembled WGS sequence"/>
</dbReference>
<proteinExistence type="predicted"/>
<dbReference type="STRING" id="398512.Bccel_1882"/>
<keyword evidence="5" id="KW-1185">Reference proteome</keyword>
<sequence length="243" mass="27296">MKILAINGSPNRNGSTAKLIDMVLDVCKEAGAECESLHLEDYVIGECSACIKYLKDCEYCQGQEDDFMQLKAKMLDADGIVIGSPYYSGKPTIQIKTFINRIAYTSVNNRFFENKYIVGVSTSAVSNSKKIARFCATLGHSSFMGNGIVSGLLYESTVDKVVMGDLADNEELKAKAKVVGLDLIEDIKIKRKAKFYTLKRIVFTKWIKVLCIKVIRFFDKIALKIRKFAENQGWIKKINKIED</sequence>
<evidence type="ECO:0000259" key="3">
    <source>
        <dbReference type="Pfam" id="PF03358"/>
    </source>
</evidence>
<comment type="caution">
    <text evidence="4">The sequence shown here is derived from an EMBL/GenBank/DDBJ whole genome shotgun (WGS) entry which is preliminary data.</text>
</comment>
<dbReference type="InterPro" id="IPR005025">
    <property type="entry name" value="FMN_Rdtase-like_dom"/>
</dbReference>
<organism evidence="4 5">
    <name type="scientific">Pseudobacteroides cellulosolvens ATCC 35603 = DSM 2933</name>
    <dbReference type="NCBI Taxonomy" id="398512"/>
    <lineage>
        <taxon>Bacteria</taxon>
        <taxon>Bacillati</taxon>
        <taxon>Bacillota</taxon>
        <taxon>Clostridia</taxon>
        <taxon>Eubacteriales</taxon>
        <taxon>Oscillospiraceae</taxon>
        <taxon>Pseudobacteroides</taxon>
    </lineage>
</organism>
<dbReference type="RefSeq" id="WP_050753307.1">
    <property type="nucleotide sequence ID" value="NZ_JQKC01000006.1"/>
</dbReference>
<dbReference type="EMBL" id="LGTC01000001">
    <property type="protein sequence ID" value="KNY26617.1"/>
    <property type="molecule type" value="Genomic_DNA"/>
</dbReference>
<dbReference type="AlphaFoldDB" id="A0A0L6JMK8"/>
<dbReference type="InterPro" id="IPR051796">
    <property type="entry name" value="ISF_SsuE-like"/>
</dbReference>
<evidence type="ECO:0000256" key="1">
    <source>
        <dbReference type="ARBA" id="ARBA00022630"/>
    </source>
</evidence>
<name>A0A0L6JMK8_9FIRM</name>
<keyword evidence="2" id="KW-0288">FMN</keyword>
<evidence type="ECO:0000313" key="4">
    <source>
        <dbReference type="EMBL" id="KNY26617.1"/>
    </source>
</evidence>
<evidence type="ECO:0000256" key="2">
    <source>
        <dbReference type="ARBA" id="ARBA00022643"/>
    </source>
</evidence>
<accession>A0A0L6JMK8</accession>
<dbReference type="Pfam" id="PF03358">
    <property type="entry name" value="FMN_red"/>
    <property type="match status" value="1"/>
</dbReference>
<dbReference type="OrthoDB" id="9790975at2"/>
<evidence type="ECO:0000313" key="5">
    <source>
        <dbReference type="Proteomes" id="UP000036923"/>
    </source>
</evidence>
<feature type="domain" description="NADPH-dependent FMN reductase-like" evidence="3">
    <location>
        <begin position="1"/>
        <end position="127"/>
    </location>
</feature>
<dbReference type="PANTHER" id="PTHR43278:SF4">
    <property type="entry name" value="NAD(P)H-DEPENDENT FMN-CONTAINING OXIDOREDUCTASE YWQN-RELATED"/>
    <property type="match status" value="1"/>
</dbReference>
<dbReference type="GO" id="GO:0016491">
    <property type="term" value="F:oxidoreductase activity"/>
    <property type="evidence" value="ECO:0007669"/>
    <property type="project" value="InterPro"/>
</dbReference>
<protein>
    <submittedName>
        <fullName evidence="4">NADPH-dependent FMN reductase</fullName>
    </submittedName>
</protein>
<keyword evidence="1" id="KW-0285">Flavoprotein</keyword>
<gene>
    <name evidence="4" type="ORF">Bccel_1882</name>
</gene>
<reference evidence="5" key="1">
    <citation type="submission" date="2015-07" db="EMBL/GenBank/DDBJ databases">
        <title>Near-Complete Genome Sequence of the Cellulolytic Bacterium Bacteroides (Pseudobacteroides) cellulosolvens ATCC 35603.</title>
        <authorList>
            <person name="Dassa B."/>
            <person name="Utturkar S.M."/>
            <person name="Klingeman D.M."/>
            <person name="Hurt R.A."/>
            <person name="Keller M."/>
            <person name="Xu J."/>
            <person name="Reddy Y.H.K."/>
            <person name="Borovok I."/>
            <person name="Grinberg I.R."/>
            <person name="Lamed R."/>
            <person name="Zhivin O."/>
            <person name="Bayer E.A."/>
            <person name="Brown S.D."/>
        </authorList>
    </citation>
    <scope>NUCLEOTIDE SEQUENCE [LARGE SCALE GENOMIC DNA]</scope>
    <source>
        <strain evidence="5">DSM 2933</strain>
    </source>
</reference>
<dbReference type="SUPFAM" id="SSF52218">
    <property type="entry name" value="Flavoproteins"/>
    <property type="match status" value="1"/>
</dbReference>
<dbReference type="InterPro" id="IPR029039">
    <property type="entry name" value="Flavoprotein-like_sf"/>
</dbReference>
<dbReference type="eggNOG" id="COG0655">
    <property type="taxonomic scope" value="Bacteria"/>
</dbReference>